<dbReference type="InterPro" id="IPR029063">
    <property type="entry name" value="SAM-dependent_MTases_sf"/>
</dbReference>
<dbReference type="PANTHER" id="PTHR40048">
    <property type="entry name" value="RHAMNOSYL O-METHYLTRANSFERASE"/>
    <property type="match status" value="1"/>
</dbReference>
<keyword evidence="1 3" id="KW-0489">Methyltransferase</keyword>
<protein>
    <submittedName>
        <fullName evidence="3">Rhamnosyl O-methyltransferase</fullName>
        <ecNumber evidence="3">2.1.1.-</ecNumber>
    </submittedName>
</protein>
<dbReference type="GO" id="GO:0008168">
    <property type="term" value="F:methyltransferase activity"/>
    <property type="evidence" value="ECO:0007669"/>
    <property type="project" value="UniProtKB-KW"/>
</dbReference>
<dbReference type="Pfam" id="PF04989">
    <property type="entry name" value="RMNT_CmcI"/>
    <property type="match status" value="1"/>
</dbReference>
<organism evidence="3">
    <name type="scientific">mine drainage metagenome</name>
    <dbReference type="NCBI Taxonomy" id="410659"/>
    <lineage>
        <taxon>unclassified sequences</taxon>
        <taxon>metagenomes</taxon>
        <taxon>ecological metagenomes</taxon>
    </lineage>
</organism>
<dbReference type="EMBL" id="MLJW01009031">
    <property type="protein sequence ID" value="OIQ63414.1"/>
    <property type="molecule type" value="Genomic_DNA"/>
</dbReference>
<dbReference type="SUPFAM" id="SSF53335">
    <property type="entry name" value="S-adenosyl-L-methionine-dependent methyltransferases"/>
    <property type="match status" value="1"/>
</dbReference>
<accession>A0A1J5NXC0</accession>
<dbReference type="GO" id="GO:0032259">
    <property type="term" value="P:methylation"/>
    <property type="evidence" value="ECO:0007669"/>
    <property type="project" value="UniProtKB-KW"/>
</dbReference>
<proteinExistence type="predicted"/>
<evidence type="ECO:0000256" key="2">
    <source>
        <dbReference type="ARBA" id="ARBA00022679"/>
    </source>
</evidence>
<dbReference type="GO" id="GO:0071770">
    <property type="term" value="P:DIM/DIP cell wall layer assembly"/>
    <property type="evidence" value="ECO:0007669"/>
    <property type="project" value="TreeGrafter"/>
</dbReference>
<dbReference type="PANTHER" id="PTHR40048:SF1">
    <property type="entry name" value="RHAMNOSYL O-METHYLTRANSFERASE"/>
    <property type="match status" value="1"/>
</dbReference>
<dbReference type="Gene3D" id="3.40.50.150">
    <property type="entry name" value="Vaccinia Virus protein VP39"/>
    <property type="match status" value="1"/>
</dbReference>
<evidence type="ECO:0000313" key="3">
    <source>
        <dbReference type="EMBL" id="OIQ63414.1"/>
    </source>
</evidence>
<dbReference type="GO" id="GO:0005886">
    <property type="term" value="C:plasma membrane"/>
    <property type="evidence" value="ECO:0007669"/>
    <property type="project" value="TreeGrafter"/>
</dbReference>
<sequence length="211" mass="23948">MLNNFLKNKTEKVEITVNSISKGHHNVTYRGIKAIRCPFDYVIYQMIITDLKPDLVIEIGTNMGGGALYIADLMENIGHGVIHTIDIIAQSVELLKSHPRIKLFTEGWENYDIKEANGYKKILVIEDASHMYKDTLDAINKFAPLVTKDSYLIVEDGIVNELGMEKEFQGGPLKAIREFTAVNKDFIIDRKWCDMFGTNATFNVNGYLKKI</sequence>
<keyword evidence="2 3" id="KW-0808">Transferase</keyword>
<comment type="caution">
    <text evidence="3">The sequence shown here is derived from an EMBL/GenBank/DDBJ whole genome shotgun (WGS) entry which is preliminary data.</text>
</comment>
<gene>
    <name evidence="3" type="ORF">GALL_550450</name>
</gene>
<reference evidence="3" key="1">
    <citation type="submission" date="2016-10" db="EMBL/GenBank/DDBJ databases">
        <title>Sequence of Gallionella enrichment culture.</title>
        <authorList>
            <person name="Poehlein A."/>
            <person name="Muehling M."/>
            <person name="Daniel R."/>
        </authorList>
    </citation>
    <scope>NUCLEOTIDE SEQUENCE</scope>
</reference>
<dbReference type="EC" id="2.1.1.-" evidence="3"/>
<dbReference type="GO" id="GO:0008610">
    <property type="term" value="P:lipid biosynthetic process"/>
    <property type="evidence" value="ECO:0007669"/>
    <property type="project" value="InterPro"/>
</dbReference>
<evidence type="ECO:0000256" key="1">
    <source>
        <dbReference type="ARBA" id="ARBA00022603"/>
    </source>
</evidence>
<dbReference type="AlphaFoldDB" id="A0A1J5NXC0"/>
<name>A0A1J5NXC0_9ZZZZ</name>
<dbReference type="InterPro" id="IPR007072">
    <property type="entry name" value="RNMT_CmcI"/>
</dbReference>